<reference evidence="12 13" key="2">
    <citation type="submission" date="2024-02" db="EMBL/GenBank/DDBJ databases">
        <title>The Genome Sequence of Enterococcus sp. DIV0159.</title>
        <authorList>
            <person name="Earl A."/>
            <person name="Manson A."/>
            <person name="Gilmore M."/>
            <person name="Sanders J."/>
            <person name="Shea T."/>
            <person name="Howe W."/>
            <person name="Livny J."/>
            <person name="Cuomo C."/>
            <person name="Neafsey D."/>
            <person name="Birren B."/>
        </authorList>
    </citation>
    <scope>NUCLEOTIDE SEQUENCE [LARGE SCALE GENOMIC DNA]</scope>
    <source>
        <strain evidence="12 13">665A</strain>
    </source>
</reference>
<comment type="function">
    <text evidence="1 10">Catalyzes the reversible adenylation of nicotinate mononucleotide (NaMN) to nicotinic acid adenine dinucleotide (NaAD).</text>
</comment>
<evidence type="ECO:0000256" key="1">
    <source>
        <dbReference type="ARBA" id="ARBA00002324"/>
    </source>
</evidence>
<dbReference type="EMBL" id="JAFREL020000006">
    <property type="protein sequence ID" value="MEO1772821.1"/>
    <property type="molecule type" value="Genomic_DNA"/>
</dbReference>
<keyword evidence="3 10" id="KW-0662">Pyridine nucleotide biosynthesis</keyword>
<organism evidence="12 13">
    <name type="scientific">Candidatus Enterococcus ferrettii</name>
    <dbReference type="NCBI Taxonomy" id="2815324"/>
    <lineage>
        <taxon>Bacteria</taxon>
        <taxon>Bacillati</taxon>
        <taxon>Bacillota</taxon>
        <taxon>Bacilli</taxon>
        <taxon>Lactobacillales</taxon>
        <taxon>Enterococcaceae</taxon>
        <taxon>Enterococcus</taxon>
    </lineage>
</organism>
<comment type="pathway">
    <text evidence="2 10">Cofactor biosynthesis; NAD(+) biosynthesis; deamido-NAD(+) from nicotinate D-ribonucleotide: step 1/1.</text>
</comment>
<dbReference type="InterPro" id="IPR005248">
    <property type="entry name" value="NadD/NMNAT"/>
</dbReference>
<name>A0ABV0EVY6_9ENTE</name>
<proteinExistence type="inferred from homology"/>
<dbReference type="PANTHER" id="PTHR39321:SF3">
    <property type="entry name" value="PHOSPHOPANTETHEINE ADENYLYLTRANSFERASE"/>
    <property type="match status" value="1"/>
</dbReference>
<accession>A0ABV0EVY6</accession>
<evidence type="ECO:0000256" key="3">
    <source>
        <dbReference type="ARBA" id="ARBA00022642"/>
    </source>
</evidence>
<evidence type="ECO:0000256" key="7">
    <source>
        <dbReference type="ARBA" id="ARBA00022840"/>
    </source>
</evidence>
<protein>
    <recommendedName>
        <fullName evidence="10">Probable nicotinate-nucleotide adenylyltransferase</fullName>
        <ecNumber evidence="10">2.7.7.18</ecNumber>
    </recommendedName>
    <alternativeName>
        <fullName evidence="10">Deamido-NAD(+) diphosphorylase</fullName>
    </alternativeName>
    <alternativeName>
        <fullName evidence="10">Deamido-NAD(+) pyrophosphorylase</fullName>
    </alternativeName>
    <alternativeName>
        <fullName evidence="10">Nicotinate mononucleotide adenylyltransferase</fullName>
        <shortName evidence="10">NaMN adenylyltransferase</shortName>
    </alternativeName>
</protein>
<evidence type="ECO:0000313" key="12">
    <source>
        <dbReference type="EMBL" id="MEO1772821.1"/>
    </source>
</evidence>
<dbReference type="NCBIfam" id="NF000840">
    <property type="entry name" value="PRK00071.1-3"/>
    <property type="match status" value="1"/>
</dbReference>
<dbReference type="GO" id="GO:0016779">
    <property type="term" value="F:nucleotidyltransferase activity"/>
    <property type="evidence" value="ECO:0007669"/>
    <property type="project" value="UniProtKB-KW"/>
</dbReference>
<dbReference type="PANTHER" id="PTHR39321">
    <property type="entry name" value="NICOTINATE-NUCLEOTIDE ADENYLYLTRANSFERASE-RELATED"/>
    <property type="match status" value="1"/>
</dbReference>
<keyword evidence="13" id="KW-1185">Reference proteome</keyword>
<dbReference type="Gene3D" id="3.40.50.620">
    <property type="entry name" value="HUPs"/>
    <property type="match status" value="1"/>
</dbReference>
<evidence type="ECO:0000256" key="8">
    <source>
        <dbReference type="ARBA" id="ARBA00023027"/>
    </source>
</evidence>
<dbReference type="NCBIfam" id="TIGR00482">
    <property type="entry name" value="nicotinate (nicotinamide) nucleotide adenylyltransferase"/>
    <property type="match status" value="1"/>
</dbReference>
<comment type="similarity">
    <text evidence="10">Belongs to the NadD family.</text>
</comment>
<evidence type="ECO:0000256" key="4">
    <source>
        <dbReference type="ARBA" id="ARBA00022679"/>
    </source>
</evidence>
<evidence type="ECO:0000256" key="9">
    <source>
        <dbReference type="ARBA" id="ARBA00048721"/>
    </source>
</evidence>
<dbReference type="SUPFAM" id="SSF52374">
    <property type="entry name" value="Nucleotidylyl transferase"/>
    <property type="match status" value="1"/>
</dbReference>
<dbReference type="InterPro" id="IPR004821">
    <property type="entry name" value="Cyt_trans-like"/>
</dbReference>
<dbReference type="NCBIfam" id="NF000841">
    <property type="entry name" value="PRK00071.1-4"/>
    <property type="match status" value="1"/>
</dbReference>
<sequence>MYQQSVVTIPKVETMVDTHEAKKQVGLLGGNFNPIHLAHLMIGEQVGQKLGFDRVELLPSYLPPHIDEKKTIDSQHRLNMVELAVEDNPHLTVNTVELMRKGKSYTYDTIKQLTAEHPDTEYYFIIGGDQVDYLSTWHKIDELAHLVQFVGVKRPGYEVESSYPIIWVDVPQIQLSSSYIRQQVRQGCSIRYLVPEKVREYIEEEGLYLNEL</sequence>
<keyword evidence="6 10" id="KW-0547">Nucleotide-binding</keyword>
<dbReference type="Proteomes" id="UP000664357">
    <property type="component" value="Unassembled WGS sequence"/>
</dbReference>
<keyword evidence="8 10" id="KW-0520">NAD</keyword>
<comment type="caution">
    <text evidence="12">The sequence shown here is derived from an EMBL/GenBank/DDBJ whole genome shotgun (WGS) entry which is preliminary data.</text>
</comment>
<dbReference type="HAMAP" id="MF_00244">
    <property type="entry name" value="NaMN_adenylyltr"/>
    <property type="match status" value="1"/>
</dbReference>
<dbReference type="CDD" id="cd02165">
    <property type="entry name" value="NMNAT"/>
    <property type="match status" value="1"/>
</dbReference>
<reference evidence="12 13" key="1">
    <citation type="submission" date="2021-03" db="EMBL/GenBank/DDBJ databases">
        <authorList>
            <person name="Gilmore M.S."/>
            <person name="Schwartzman J."/>
            <person name="Van Tyne D."/>
            <person name="Martin M."/>
            <person name="Earl A.M."/>
            <person name="Manson A.L."/>
            <person name="Straub T."/>
            <person name="Salamzade R."/>
            <person name="Saavedra J."/>
            <person name="Lebreton F."/>
            <person name="Prichula J."/>
            <person name="Schaufler K."/>
            <person name="Gaca A."/>
            <person name="Sgardioli B."/>
            <person name="Wagenaar J."/>
            <person name="Strong T."/>
        </authorList>
    </citation>
    <scope>NUCLEOTIDE SEQUENCE [LARGE SCALE GENOMIC DNA]</scope>
    <source>
        <strain evidence="12 13">665A</strain>
    </source>
</reference>
<keyword evidence="5 10" id="KW-0548">Nucleotidyltransferase</keyword>
<evidence type="ECO:0000313" key="13">
    <source>
        <dbReference type="Proteomes" id="UP000664357"/>
    </source>
</evidence>
<evidence type="ECO:0000256" key="5">
    <source>
        <dbReference type="ARBA" id="ARBA00022695"/>
    </source>
</evidence>
<evidence type="ECO:0000256" key="2">
    <source>
        <dbReference type="ARBA" id="ARBA00005019"/>
    </source>
</evidence>
<dbReference type="InterPro" id="IPR014729">
    <property type="entry name" value="Rossmann-like_a/b/a_fold"/>
</dbReference>
<gene>
    <name evidence="10" type="primary">nadD</name>
    <name evidence="12" type="ORF">JZO67_004804</name>
</gene>
<dbReference type="Pfam" id="PF01467">
    <property type="entry name" value="CTP_transf_like"/>
    <property type="match status" value="1"/>
</dbReference>
<dbReference type="EC" id="2.7.7.18" evidence="10"/>
<keyword evidence="4 10" id="KW-0808">Transferase</keyword>
<comment type="catalytic activity">
    <reaction evidence="9 10">
        <text>nicotinate beta-D-ribonucleotide + ATP + H(+) = deamido-NAD(+) + diphosphate</text>
        <dbReference type="Rhea" id="RHEA:22860"/>
        <dbReference type="ChEBI" id="CHEBI:15378"/>
        <dbReference type="ChEBI" id="CHEBI:30616"/>
        <dbReference type="ChEBI" id="CHEBI:33019"/>
        <dbReference type="ChEBI" id="CHEBI:57502"/>
        <dbReference type="ChEBI" id="CHEBI:58437"/>
        <dbReference type="EC" id="2.7.7.18"/>
    </reaction>
</comment>
<keyword evidence="7 10" id="KW-0067">ATP-binding</keyword>
<evidence type="ECO:0000256" key="10">
    <source>
        <dbReference type="HAMAP-Rule" id="MF_00244"/>
    </source>
</evidence>
<feature type="domain" description="Cytidyltransferase-like" evidence="11">
    <location>
        <begin position="27"/>
        <end position="182"/>
    </location>
</feature>
<evidence type="ECO:0000259" key="11">
    <source>
        <dbReference type="Pfam" id="PF01467"/>
    </source>
</evidence>
<evidence type="ECO:0000256" key="6">
    <source>
        <dbReference type="ARBA" id="ARBA00022741"/>
    </source>
</evidence>